<dbReference type="InterPro" id="IPR058546">
    <property type="entry name" value="RPS4B/Roq1-like_LRR"/>
</dbReference>
<evidence type="ECO:0000256" key="4">
    <source>
        <dbReference type="SAM" id="MobiDB-lite"/>
    </source>
</evidence>
<evidence type="ECO:0000313" key="8">
    <source>
        <dbReference type="Proteomes" id="UP000467841"/>
    </source>
</evidence>
<dbReference type="InterPro" id="IPR032675">
    <property type="entry name" value="LRR_dom_sf"/>
</dbReference>
<evidence type="ECO:0008006" key="9">
    <source>
        <dbReference type="Google" id="ProtNLM"/>
    </source>
</evidence>
<protein>
    <recommendedName>
        <fullName evidence="9">Ig-like domain-containing protein</fullName>
    </recommendedName>
</protein>
<keyword evidence="8" id="KW-1185">Reference proteome</keyword>
<dbReference type="InterPro" id="IPR011713">
    <property type="entry name" value="Leu-rich_rpt_3"/>
</dbReference>
<sequence length="543" mass="61655">MPPRFSPQFLVKLEMTESKLERLWHGTQPLLNLKELDLSLSRNLTAFPDLSNATNLEKLILRECESLVMIHSSSLQNLHKLRELDMSLCRSLEVLPTDINLESLTKLNLNGCSRWRTFPDISRNIKDLLLKSTAIEEVPSSVQNITRLNTLMMGDCKELRKISPSISKLKLLQILEFSGCKNVECFPTAIFYANHLTRNLRLLLDNTEEASLPTFQPTCNMPTFGGGLVLSNNVFESIPSFVGHIYQLRSLLLFRCKNLKSLPNLPPSLEYLYTDGCESLSRISSSFKNPQSILSFVDCSSLDEEAEKLIIQETICKYRFLPDKEVPPYFTHRVTGSSITIPLDTSPTSALLRCKVCLVLAGEPNPDNWTWKKSHITCRFRGKRDGIVRLYGLRDMSNHVLESDHLCVLDLFFLLDEDKDTKAVCEEVFFGFKCSSHVIIQCGIEILEFYSSLDDSLYYPKAWTFEDEEDDGNNDSDGSYEFGDKEESGDNYGDSDCETEIDGSRGVEPIDEEDGKRCNVEDDIESSAKRRKANLDEDKCISC</sequence>
<evidence type="ECO:0000256" key="1">
    <source>
        <dbReference type="ARBA" id="ARBA00022614"/>
    </source>
</evidence>
<keyword evidence="2" id="KW-0677">Repeat</keyword>
<dbReference type="InterPro" id="IPR045344">
    <property type="entry name" value="C-JID"/>
</dbReference>
<evidence type="ECO:0000256" key="2">
    <source>
        <dbReference type="ARBA" id="ARBA00022737"/>
    </source>
</evidence>
<dbReference type="OrthoDB" id="1044810at2759"/>
<dbReference type="Pfam" id="PF23286">
    <property type="entry name" value="LRR_13"/>
    <property type="match status" value="1"/>
</dbReference>
<feature type="domain" description="Disease resistance protein RPS4B/Roq1-like leucine-rich repeats" evidence="6">
    <location>
        <begin position="101"/>
        <end position="286"/>
    </location>
</feature>
<dbReference type="SUPFAM" id="SSF52058">
    <property type="entry name" value="L domain-like"/>
    <property type="match status" value="1"/>
</dbReference>
<dbReference type="InterPro" id="IPR044974">
    <property type="entry name" value="Disease_R_plants"/>
</dbReference>
<organism evidence="7 8">
    <name type="scientific">Microthlaspi erraticum</name>
    <dbReference type="NCBI Taxonomy" id="1685480"/>
    <lineage>
        <taxon>Eukaryota</taxon>
        <taxon>Viridiplantae</taxon>
        <taxon>Streptophyta</taxon>
        <taxon>Embryophyta</taxon>
        <taxon>Tracheophyta</taxon>
        <taxon>Spermatophyta</taxon>
        <taxon>Magnoliopsida</taxon>
        <taxon>eudicotyledons</taxon>
        <taxon>Gunneridae</taxon>
        <taxon>Pentapetalae</taxon>
        <taxon>rosids</taxon>
        <taxon>malvids</taxon>
        <taxon>Brassicales</taxon>
        <taxon>Brassicaceae</taxon>
        <taxon>Coluteocarpeae</taxon>
        <taxon>Microthlaspi</taxon>
    </lineage>
</organism>
<evidence type="ECO:0000259" key="6">
    <source>
        <dbReference type="Pfam" id="PF23286"/>
    </source>
</evidence>
<dbReference type="AlphaFoldDB" id="A0A6D2HRV7"/>
<feature type="region of interest" description="Disordered" evidence="4">
    <location>
        <begin position="468"/>
        <end position="521"/>
    </location>
</feature>
<dbReference type="GO" id="GO:0006952">
    <property type="term" value="P:defense response"/>
    <property type="evidence" value="ECO:0007669"/>
    <property type="project" value="InterPro"/>
</dbReference>
<gene>
    <name evidence="7" type="ORF">MERR_LOCUS3302</name>
</gene>
<evidence type="ECO:0000256" key="3">
    <source>
        <dbReference type="ARBA" id="ARBA00022821"/>
    </source>
</evidence>
<evidence type="ECO:0000313" key="7">
    <source>
        <dbReference type="EMBL" id="CAA7016067.1"/>
    </source>
</evidence>
<accession>A0A6D2HRV7</accession>
<evidence type="ECO:0000259" key="5">
    <source>
        <dbReference type="Pfam" id="PF20160"/>
    </source>
</evidence>
<dbReference type="PANTHER" id="PTHR11017:SF569">
    <property type="entry name" value="DISEASE RESISTANCE PROTEIN"/>
    <property type="match status" value="1"/>
</dbReference>
<keyword evidence="3" id="KW-0611">Plant defense</keyword>
<reference evidence="7" key="1">
    <citation type="submission" date="2020-01" db="EMBL/GenBank/DDBJ databases">
        <authorList>
            <person name="Mishra B."/>
        </authorList>
    </citation>
    <scope>NUCLEOTIDE SEQUENCE [LARGE SCALE GENOMIC DNA]</scope>
</reference>
<feature type="domain" description="C-JID" evidence="5">
    <location>
        <begin position="321"/>
        <end position="398"/>
    </location>
</feature>
<keyword evidence="1" id="KW-0433">Leucine-rich repeat</keyword>
<feature type="compositionally biased region" description="Acidic residues" evidence="4">
    <location>
        <begin position="489"/>
        <end position="501"/>
    </location>
</feature>
<dbReference type="Pfam" id="PF20160">
    <property type="entry name" value="C-JID"/>
    <property type="match status" value="1"/>
</dbReference>
<proteinExistence type="predicted"/>
<dbReference type="Pfam" id="PF07725">
    <property type="entry name" value="LRR_3"/>
    <property type="match status" value="1"/>
</dbReference>
<dbReference type="PANTHER" id="PTHR11017">
    <property type="entry name" value="LEUCINE-RICH REPEAT-CONTAINING PROTEIN"/>
    <property type="match status" value="1"/>
</dbReference>
<name>A0A6D2HRV7_9BRAS</name>
<dbReference type="EMBL" id="CACVBM020000221">
    <property type="protein sequence ID" value="CAA7016067.1"/>
    <property type="molecule type" value="Genomic_DNA"/>
</dbReference>
<dbReference type="Proteomes" id="UP000467841">
    <property type="component" value="Unassembled WGS sequence"/>
</dbReference>
<comment type="caution">
    <text evidence="7">The sequence shown here is derived from an EMBL/GenBank/DDBJ whole genome shotgun (WGS) entry which is preliminary data.</text>
</comment>
<dbReference type="Gene3D" id="3.80.10.10">
    <property type="entry name" value="Ribonuclease Inhibitor"/>
    <property type="match status" value="2"/>
</dbReference>